<dbReference type="AlphaFoldDB" id="A0A815KCV1"/>
<sequence>MGSKTWDWDDLTPQITPRSVIFGDFNVDFDQDKNKAGHLLKWADQVGLAPYVTDACTSRRSKRKIDYAFSSGIQVTVDTYEGSTRSDHKPVIGFISCEYNETEYASKTSWKAFDMFLSYAYGLWELHWSTNDMNDTYDAFIQWLVAVKAQCSKSILKKKARLSIPKDIQEMLMQCRDLACKASRKGEYVSEYPLKDVFSKMSSGFFPSEKCLPEFCYLKGVFENSRIDTVGLYKWKPSTRYSLMIRRRLRHRFYEDLLHLHLHLHLLHHHSYEHLRLLLYLLRLHLHHLKPSITKTTSNKRKLMLCIEGYQYQFKDFHKNKTIKFWRCAKRDCGVLLHTHLNDEFRCFSGKKVNHTHLPNKYTVECRLEQKDLKLELLSNV</sequence>
<protein>
    <recommendedName>
        <fullName evidence="3">Endonuclease/exonuclease/phosphatase domain-containing protein</fullName>
    </recommendedName>
</protein>
<dbReference type="InterPro" id="IPR036691">
    <property type="entry name" value="Endo/exonu/phosph_ase_sf"/>
</dbReference>
<name>A0A815KCV1_ADIRI</name>
<evidence type="ECO:0000313" key="1">
    <source>
        <dbReference type="EMBL" id="CAF1391512.1"/>
    </source>
</evidence>
<organism evidence="1 2">
    <name type="scientific">Adineta ricciae</name>
    <name type="common">Rotifer</name>
    <dbReference type="NCBI Taxonomy" id="249248"/>
    <lineage>
        <taxon>Eukaryota</taxon>
        <taxon>Metazoa</taxon>
        <taxon>Spiralia</taxon>
        <taxon>Gnathifera</taxon>
        <taxon>Rotifera</taxon>
        <taxon>Eurotatoria</taxon>
        <taxon>Bdelloidea</taxon>
        <taxon>Adinetida</taxon>
        <taxon>Adinetidae</taxon>
        <taxon>Adineta</taxon>
    </lineage>
</organism>
<comment type="caution">
    <text evidence="1">The sequence shown here is derived from an EMBL/GenBank/DDBJ whole genome shotgun (WGS) entry which is preliminary data.</text>
</comment>
<gene>
    <name evidence="1" type="ORF">EDS130_LOCUS35496</name>
</gene>
<evidence type="ECO:0000313" key="2">
    <source>
        <dbReference type="Proteomes" id="UP000663852"/>
    </source>
</evidence>
<dbReference type="SUPFAM" id="SSF56219">
    <property type="entry name" value="DNase I-like"/>
    <property type="match status" value="1"/>
</dbReference>
<dbReference type="Gene3D" id="2.20.25.240">
    <property type="match status" value="1"/>
</dbReference>
<dbReference type="Proteomes" id="UP000663852">
    <property type="component" value="Unassembled WGS sequence"/>
</dbReference>
<proteinExistence type="predicted"/>
<evidence type="ECO:0008006" key="3">
    <source>
        <dbReference type="Google" id="ProtNLM"/>
    </source>
</evidence>
<dbReference type="EMBL" id="CAJNOJ010000312">
    <property type="protein sequence ID" value="CAF1391512.1"/>
    <property type="molecule type" value="Genomic_DNA"/>
</dbReference>
<accession>A0A815KCV1</accession>
<dbReference type="Gene3D" id="3.60.10.10">
    <property type="entry name" value="Endonuclease/exonuclease/phosphatase"/>
    <property type="match status" value="1"/>
</dbReference>
<reference evidence="1" key="1">
    <citation type="submission" date="2021-02" db="EMBL/GenBank/DDBJ databases">
        <authorList>
            <person name="Nowell W R."/>
        </authorList>
    </citation>
    <scope>NUCLEOTIDE SEQUENCE</scope>
</reference>